<dbReference type="GO" id="GO:0016491">
    <property type="term" value="F:oxidoreductase activity"/>
    <property type="evidence" value="ECO:0007669"/>
    <property type="project" value="InterPro"/>
</dbReference>
<reference evidence="4" key="1">
    <citation type="journal article" date="2019" name="bioRxiv">
        <title>The Genome of the Zebra Mussel, Dreissena polymorpha: A Resource for Invasive Species Research.</title>
        <authorList>
            <person name="McCartney M.A."/>
            <person name="Auch B."/>
            <person name="Kono T."/>
            <person name="Mallez S."/>
            <person name="Zhang Y."/>
            <person name="Obille A."/>
            <person name="Becker A."/>
            <person name="Abrahante J.E."/>
            <person name="Garbe J."/>
            <person name="Badalamenti J.P."/>
            <person name="Herman A."/>
            <person name="Mangelson H."/>
            <person name="Liachko I."/>
            <person name="Sullivan S."/>
            <person name="Sone E.D."/>
            <person name="Koren S."/>
            <person name="Silverstein K.A.T."/>
            <person name="Beckman K.B."/>
            <person name="Gohl D.M."/>
        </authorList>
    </citation>
    <scope>NUCLEOTIDE SEQUENCE</scope>
    <source>
        <strain evidence="4">Duluth1</strain>
        <tissue evidence="4">Whole animal</tissue>
    </source>
</reference>
<dbReference type="Proteomes" id="UP000828390">
    <property type="component" value="Unassembled WGS sequence"/>
</dbReference>
<organism evidence="4 5">
    <name type="scientific">Dreissena polymorpha</name>
    <name type="common">Zebra mussel</name>
    <name type="synonym">Mytilus polymorpha</name>
    <dbReference type="NCBI Taxonomy" id="45954"/>
    <lineage>
        <taxon>Eukaryota</taxon>
        <taxon>Metazoa</taxon>
        <taxon>Spiralia</taxon>
        <taxon>Lophotrochozoa</taxon>
        <taxon>Mollusca</taxon>
        <taxon>Bivalvia</taxon>
        <taxon>Autobranchia</taxon>
        <taxon>Heteroconchia</taxon>
        <taxon>Euheterodonta</taxon>
        <taxon>Imparidentia</taxon>
        <taxon>Neoheterodontei</taxon>
        <taxon>Myida</taxon>
        <taxon>Dreissenoidea</taxon>
        <taxon>Dreissenidae</taxon>
        <taxon>Dreissena</taxon>
    </lineage>
</organism>
<evidence type="ECO:0000256" key="2">
    <source>
        <dbReference type="ARBA" id="ARBA00023008"/>
    </source>
</evidence>
<proteinExistence type="predicted"/>
<dbReference type="Pfam" id="PF00264">
    <property type="entry name" value="Tyrosinase"/>
    <property type="match status" value="1"/>
</dbReference>
<dbReference type="InterPro" id="IPR008922">
    <property type="entry name" value="Di-copper_centre_dom_sf"/>
</dbReference>
<evidence type="ECO:0000259" key="3">
    <source>
        <dbReference type="PROSITE" id="PS00498"/>
    </source>
</evidence>
<evidence type="ECO:0000313" key="4">
    <source>
        <dbReference type="EMBL" id="KAH3824746.1"/>
    </source>
</evidence>
<gene>
    <name evidence="4" type="ORF">DPMN_126599</name>
</gene>
<keyword evidence="1" id="KW-0479">Metal-binding</keyword>
<keyword evidence="5" id="KW-1185">Reference proteome</keyword>
<reference evidence="4" key="2">
    <citation type="submission" date="2020-11" db="EMBL/GenBank/DDBJ databases">
        <authorList>
            <person name="McCartney M.A."/>
            <person name="Auch B."/>
            <person name="Kono T."/>
            <person name="Mallez S."/>
            <person name="Becker A."/>
            <person name="Gohl D.M."/>
            <person name="Silverstein K.A.T."/>
            <person name="Koren S."/>
            <person name="Bechman K.B."/>
            <person name="Herman A."/>
            <person name="Abrahante J.E."/>
            <person name="Garbe J."/>
        </authorList>
    </citation>
    <scope>NUCLEOTIDE SEQUENCE</scope>
    <source>
        <strain evidence="4">Duluth1</strain>
        <tissue evidence="4">Whole animal</tissue>
    </source>
</reference>
<evidence type="ECO:0000256" key="1">
    <source>
        <dbReference type="ARBA" id="ARBA00022723"/>
    </source>
</evidence>
<dbReference type="PRINTS" id="PR00092">
    <property type="entry name" value="TYROSINASE"/>
</dbReference>
<feature type="domain" description="Tyrosinase copper-binding" evidence="3">
    <location>
        <begin position="34"/>
        <end position="45"/>
    </location>
</feature>
<evidence type="ECO:0000313" key="5">
    <source>
        <dbReference type="Proteomes" id="UP000828390"/>
    </source>
</evidence>
<dbReference type="PROSITE" id="PS00498">
    <property type="entry name" value="TYROSINASE_2"/>
    <property type="match status" value="1"/>
</dbReference>
<protein>
    <recommendedName>
        <fullName evidence="3">Tyrosinase copper-binding domain-containing protein</fullName>
    </recommendedName>
</protein>
<dbReference type="AlphaFoldDB" id="A0A9D4GW11"/>
<accession>A0A9D4GW11</accession>
<dbReference type="PANTHER" id="PTHR11474">
    <property type="entry name" value="TYROSINASE FAMILY MEMBER"/>
    <property type="match status" value="1"/>
</dbReference>
<dbReference type="GO" id="GO:0046872">
    <property type="term" value="F:metal ion binding"/>
    <property type="evidence" value="ECO:0007669"/>
    <property type="project" value="UniProtKB-KW"/>
</dbReference>
<name>A0A9D4GW11_DREPO</name>
<keyword evidence="2" id="KW-0186">Copper</keyword>
<dbReference type="Gene3D" id="1.10.1280.10">
    <property type="entry name" value="Di-copper center containing domain from catechol oxidase"/>
    <property type="match status" value="1"/>
</dbReference>
<dbReference type="PANTHER" id="PTHR11474:SF126">
    <property type="entry name" value="TYROSINASE-LIKE PROTEIN TYR-1-RELATED"/>
    <property type="match status" value="1"/>
</dbReference>
<dbReference type="EMBL" id="JAIWYP010000005">
    <property type="protein sequence ID" value="KAH3824746.1"/>
    <property type="molecule type" value="Genomic_DNA"/>
</dbReference>
<dbReference type="InterPro" id="IPR050316">
    <property type="entry name" value="Tyrosinase/Hemocyanin"/>
</dbReference>
<dbReference type="InterPro" id="IPR002227">
    <property type="entry name" value="Tyrosinase_Cu-bd"/>
</dbReference>
<comment type="caution">
    <text evidence="4">The sequence shown here is derived from an EMBL/GenBank/DDBJ whole genome shotgun (WGS) entry which is preliminary data.</text>
</comment>
<dbReference type="SUPFAM" id="SSF48056">
    <property type="entry name" value="Di-copper centre-containing domain"/>
    <property type="match status" value="1"/>
</dbReference>
<sequence>MYQQNASSNLEKLHDEVHDWVGGDMGYLGSAAYDPIFYMHHAFIDYIWEQFRRRQSSNE</sequence>